<dbReference type="Gene3D" id="4.10.1110.10">
    <property type="entry name" value="AN1-like Zinc finger"/>
    <property type="match status" value="1"/>
</dbReference>
<evidence type="ECO:0000256" key="1">
    <source>
        <dbReference type="SAM" id="MobiDB-lite"/>
    </source>
</evidence>
<evidence type="ECO:0000313" key="3">
    <source>
        <dbReference type="RefSeq" id="XP_048132176.1"/>
    </source>
</evidence>
<dbReference type="SUPFAM" id="SSF118310">
    <property type="entry name" value="AN1-like Zinc finger"/>
    <property type="match status" value="1"/>
</dbReference>
<accession>A0ABM3H6E8</accession>
<evidence type="ECO:0000313" key="2">
    <source>
        <dbReference type="Proteomes" id="UP000827889"/>
    </source>
</evidence>
<feature type="compositionally biased region" description="Low complexity" evidence="1">
    <location>
        <begin position="44"/>
        <end position="54"/>
    </location>
</feature>
<proteinExistence type="predicted"/>
<feature type="compositionally biased region" description="Low complexity" evidence="1">
    <location>
        <begin position="65"/>
        <end position="86"/>
    </location>
</feature>
<dbReference type="InterPro" id="IPR050652">
    <property type="entry name" value="AN1_A20_ZnFinger"/>
</dbReference>
<dbReference type="PANTHER" id="PTHR10634">
    <property type="entry name" value="AN1-TYPE ZINC FINGER PROTEIN"/>
    <property type="match status" value="1"/>
</dbReference>
<dbReference type="PANTHER" id="PTHR10634:SF22">
    <property type="entry name" value="ZINC FINGER A20 AND AN1 DOMAIN-CONTAINING STRESS-ASSOCIATED PROTEIN 5"/>
    <property type="match status" value="1"/>
</dbReference>
<keyword evidence="2" id="KW-1185">Reference proteome</keyword>
<name>A0ABM3H6E8_9MYRT</name>
<dbReference type="InterPro" id="IPR035896">
    <property type="entry name" value="AN1-like_Znf"/>
</dbReference>
<feature type="region of interest" description="Disordered" evidence="1">
    <location>
        <begin position="41"/>
        <end position="86"/>
    </location>
</feature>
<dbReference type="RefSeq" id="XP_048132176.1">
    <property type="nucleotide sequence ID" value="XM_048276219.1"/>
</dbReference>
<gene>
    <name evidence="3" type="primary">LOC125314279</name>
</gene>
<dbReference type="GeneID" id="125314279"/>
<organism evidence="2 3">
    <name type="scientific">Rhodamnia argentea</name>
    <dbReference type="NCBI Taxonomy" id="178133"/>
    <lineage>
        <taxon>Eukaryota</taxon>
        <taxon>Viridiplantae</taxon>
        <taxon>Streptophyta</taxon>
        <taxon>Embryophyta</taxon>
        <taxon>Tracheophyta</taxon>
        <taxon>Spermatophyta</taxon>
        <taxon>Magnoliopsida</taxon>
        <taxon>eudicotyledons</taxon>
        <taxon>Gunneridae</taxon>
        <taxon>Pentapetalae</taxon>
        <taxon>rosids</taxon>
        <taxon>malvids</taxon>
        <taxon>Myrtales</taxon>
        <taxon>Myrtaceae</taxon>
        <taxon>Myrtoideae</taxon>
        <taxon>Myrteae</taxon>
        <taxon>Australasian group</taxon>
        <taxon>Rhodamnia</taxon>
    </lineage>
</organism>
<reference evidence="3" key="1">
    <citation type="submission" date="2025-08" db="UniProtKB">
        <authorList>
            <consortium name="RefSeq"/>
        </authorList>
    </citation>
    <scope>IDENTIFICATION</scope>
    <source>
        <tissue evidence="3">Leaf</tissue>
    </source>
</reference>
<dbReference type="Proteomes" id="UP000827889">
    <property type="component" value="Chromosome 3"/>
</dbReference>
<protein>
    <submittedName>
        <fullName evidence="3">Zinc finger A20 and AN1 domain-containing stress-associated protein 11-like</fullName>
    </submittedName>
</protein>
<sequence>MGQTDPPSVRLTATEFSRRPPTIRWRRPVAAILLRPFAGRRRAPAASRRVSPYPITRRRRSLSHSTADISSAPTTSSSSSSSSAAGTLDVKFSVEKVHRELFCSEHRYFDRHDCNYDYKAAGREAIARENPVVKAAKIVQSLMI</sequence>